<proteinExistence type="predicted"/>
<dbReference type="AlphaFoldDB" id="A0AAN8WI32"/>
<dbReference type="InterPro" id="IPR001944">
    <property type="entry name" value="Glycoside_Hdrlase_35"/>
</dbReference>
<comment type="caution">
    <text evidence="2">The sequence shown here is derived from an EMBL/GenBank/DDBJ whole genome shotgun (WGS) entry which is preliminary data.</text>
</comment>
<keyword evidence="3" id="KW-1185">Reference proteome</keyword>
<evidence type="ECO:0000313" key="3">
    <source>
        <dbReference type="Proteomes" id="UP001370490"/>
    </source>
</evidence>
<dbReference type="GO" id="GO:0005975">
    <property type="term" value="P:carbohydrate metabolic process"/>
    <property type="evidence" value="ECO:0007669"/>
    <property type="project" value="InterPro"/>
</dbReference>
<name>A0AAN8WI32_9MAGN</name>
<organism evidence="2 3">
    <name type="scientific">Dillenia turbinata</name>
    <dbReference type="NCBI Taxonomy" id="194707"/>
    <lineage>
        <taxon>Eukaryota</taxon>
        <taxon>Viridiplantae</taxon>
        <taxon>Streptophyta</taxon>
        <taxon>Embryophyta</taxon>
        <taxon>Tracheophyta</taxon>
        <taxon>Spermatophyta</taxon>
        <taxon>Magnoliopsida</taxon>
        <taxon>eudicotyledons</taxon>
        <taxon>Gunneridae</taxon>
        <taxon>Pentapetalae</taxon>
        <taxon>Dilleniales</taxon>
        <taxon>Dilleniaceae</taxon>
        <taxon>Dillenia</taxon>
    </lineage>
</organism>
<sequence>MGNDIRNHPSRAPLMQEKQPYEPHSLLKDTADYGWYTTMIELGLKNLPWRKFVISILQVASLGHALHAFVNEELADTLLLDRLRSDHGSRDEKNFVLKKPIKLKIGVNHIALLRNLVGLPNSVVHLERGLAGVHDVQIQGLNTRTNGSHTQRLAWMERECLFLQKKNDRKLSGRKPDPKRLLRRARLLENVLRTADVES</sequence>
<dbReference type="PANTHER" id="PTHR23421">
    <property type="entry name" value="BETA-GALACTOSIDASE RELATED"/>
    <property type="match status" value="1"/>
</dbReference>
<protein>
    <submittedName>
        <fullName evidence="2">Uncharacterized protein</fullName>
    </submittedName>
</protein>
<accession>A0AAN8WI32</accession>
<feature type="region of interest" description="Disordered" evidence="1">
    <location>
        <begin position="1"/>
        <end position="21"/>
    </location>
</feature>
<gene>
    <name evidence="2" type="ORF">RJ641_013981</name>
</gene>
<dbReference type="EMBL" id="JBAMMX010000002">
    <property type="protein sequence ID" value="KAK6946437.1"/>
    <property type="molecule type" value="Genomic_DNA"/>
</dbReference>
<evidence type="ECO:0000313" key="2">
    <source>
        <dbReference type="EMBL" id="KAK6946437.1"/>
    </source>
</evidence>
<dbReference type="Proteomes" id="UP001370490">
    <property type="component" value="Unassembled WGS sequence"/>
</dbReference>
<evidence type="ECO:0000256" key="1">
    <source>
        <dbReference type="SAM" id="MobiDB-lite"/>
    </source>
</evidence>
<reference evidence="2 3" key="1">
    <citation type="submission" date="2023-12" db="EMBL/GenBank/DDBJ databases">
        <title>A high-quality genome assembly for Dillenia turbinata (Dilleniales).</title>
        <authorList>
            <person name="Chanderbali A."/>
        </authorList>
    </citation>
    <scope>NUCLEOTIDE SEQUENCE [LARGE SCALE GENOMIC DNA]</scope>
    <source>
        <strain evidence="2">LSX21</strain>
        <tissue evidence="2">Leaf</tissue>
    </source>
</reference>
<dbReference type="GO" id="GO:0004553">
    <property type="term" value="F:hydrolase activity, hydrolyzing O-glycosyl compounds"/>
    <property type="evidence" value="ECO:0007669"/>
    <property type="project" value="InterPro"/>
</dbReference>